<proteinExistence type="predicted"/>
<sequence length="156" mass="16809">MKTIKNKITAIIIMGAFALGTFFYVQANNNRELLNTEVDSLVKPMEKPVLVEEVYWFELNETISSSPSDQTFKTGAPMPGDPPTTGNTECAQSGNAGDYCGVALRFTGSGANPIDTDLSGYTNLQDVLDNHPNAVIIVTDDPGVDSDQDGYSQKPL</sequence>
<dbReference type="EMBL" id="JAERTY010000002">
    <property type="protein sequence ID" value="MBL1408218.1"/>
    <property type="molecule type" value="Genomic_DNA"/>
</dbReference>
<evidence type="ECO:0000256" key="1">
    <source>
        <dbReference type="SAM" id="MobiDB-lite"/>
    </source>
</evidence>
<keyword evidence="3" id="KW-1185">Reference proteome</keyword>
<comment type="caution">
    <text evidence="2">The sequence shown here is derived from an EMBL/GenBank/DDBJ whole genome shotgun (WGS) entry which is preliminary data.</text>
</comment>
<name>A0ABS1R0M3_9SPHI</name>
<organism evidence="2 3">
    <name type="scientific">Sphingobacterium faecale</name>
    <dbReference type="NCBI Taxonomy" id="2803775"/>
    <lineage>
        <taxon>Bacteria</taxon>
        <taxon>Pseudomonadati</taxon>
        <taxon>Bacteroidota</taxon>
        <taxon>Sphingobacteriia</taxon>
        <taxon>Sphingobacteriales</taxon>
        <taxon>Sphingobacteriaceae</taxon>
        <taxon>Sphingobacterium</taxon>
    </lineage>
</organism>
<dbReference type="Proteomes" id="UP000625283">
    <property type="component" value="Unassembled WGS sequence"/>
</dbReference>
<evidence type="ECO:0000313" key="3">
    <source>
        <dbReference type="Proteomes" id="UP000625283"/>
    </source>
</evidence>
<protein>
    <submittedName>
        <fullName evidence="2">Uncharacterized protein</fullName>
    </submittedName>
</protein>
<dbReference type="RefSeq" id="WP_202101984.1">
    <property type="nucleotide sequence ID" value="NZ_JAERTY010000002.1"/>
</dbReference>
<accession>A0ABS1R0M3</accession>
<evidence type="ECO:0000313" key="2">
    <source>
        <dbReference type="EMBL" id="MBL1408218.1"/>
    </source>
</evidence>
<feature type="region of interest" description="Disordered" evidence="1">
    <location>
        <begin position="67"/>
        <end position="86"/>
    </location>
</feature>
<reference evidence="2 3" key="1">
    <citation type="submission" date="2021-01" db="EMBL/GenBank/DDBJ databases">
        <title>C459-1 draft genome sequence.</title>
        <authorList>
            <person name="Zhang X.-F."/>
        </authorList>
    </citation>
    <scope>NUCLEOTIDE SEQUENCE [LARGE SCALE GENOMIC DNA]</scope>
    <source>
        <strain evidence="3">C459-1</strain>
    </source>
</reference>
<gene>
    <name evidence="2" type="ORF">JKG61_05585</name>
</gene>